<evidence type="ECO:0000256" key="1">
    <source>
        <dbReference type="ARBA" id="ARBA00006817"/>
    </source>
</evidence>
<evidence type="ECO:0000259" key="2">
    <source>
        <dbReference type="Pfam" id="PF08327"/>
    </source>
</evidence>
<name>A0ABS3BWF4_9BACT</name>
<comment type="similarity">
    <text evidence="1">Belongs to the AHA1 family.</text>
</comment>
<dbReference type="Pfam" id="PF08327">
    <property type="entry name" value="AHSA1"/>
    <property type="match status" value="1"/>
</dbReference>
<organism evidence="3 4">
    <name type="scientific">Algoriphagus aestuariicola</name>
    <dbReference type="NCBI Taxonomy" id="1852016"/>
    <lineage>
        <taxon>Bacteria</taxon>
        <taxon>Pseudomonadati</taxon>
        <taxon>Bacteroidota</taxon>
        <taxon>Cytophagia</taxon>
        <taxon>Cytophagales</taxon>
        <taxon>Cyclobacteriaceae</taxon>
        <taxon>Algoriphagus</taxon>
    </lineage>
</organism>
<dbReference type="Gene3D" id="3.30.530.20">
    <property type="match status" value="1"/>
</dbReference>
<evidence type="ECO:0000313" key="4">
    <source>
        <dbReference type="Proteomes" id="UP000664698"/>
    </source>
</evidence>
<gene>
    <name evidence="3" type="ORF">J0A67_22015</name>
</gene>
<dbReference type="SUPFAM" id="SSF55961">
    <property type="entry name" value="Bet v1-like"/>
    <property type="match status" value="1"/>
</dbReference>
<sequence length="164" mass="18822">MESKDYTSTIIVDKDASTAFRAIQNFRAWWSNEIEGDTDKLGETFFYHYKDVHLCKVKLIESIPDKKLVYLVTDNEFNFIEDKTEWVNTKLIFDISQEAGQRKIKFTHEGLTPADECYEVCNDAWTSYIQGSLKNLIETGIGKPNGKEGGLNAELVEKWGLPNK</sequence>
<protein>
    <submittedName>
        <fullName evidence="3">SRPBCC domain-containing protein</fullName>
    </submittedName>
</protein>
<feature type="domain" description="Activator of Hsp90 ATPase homologue 1/2-like C-terminal" evidence="2">
    <location>
        <begin position="24"/>
        <end position="137"/>
    </location>
</feature>
<dbReference type="EMBL" id="JAFKCW010000007">
    <property type="protein sequence ID" value="MBN7803561.1"/>
    <property type="molecule type" value="Genomic_DNA"/>
</dbReference>
<reference evidence="3 4" key="1">
    <citation type="submission" date="2021-03" db="EMBL/GenBank/DDBJ databases">
        <title>novel species isolated from a fishpond in China.</title>
        <authorList>
            <person name="Lu H."/>
            <person name="Cai Z."/>
        </authorList>
    </citation>
    <scope>NUCLEOTIDE SEQUENCE [LARGE SCALE GENOMIC DNA]</scope>
    <source>
        <strain evidence="3 4">JCM 31546</strain>
    </source>
</reference>
<comment type="caution">
    <text evidence="3">The sequence shown here is derived from an EMBL/GenBank/DDBJ whole genome shotgun (WGS) entry which is preliminary data.</text>
</comment>
<evidence type="ECO:0000313" key="3">
    <source>
        <dbReference type="EMBL" id="MBN7803561.1"/>
    </source>
</evidence>
<dbReference type="Proteomes" id="UP000664698">
    <property type="component" value="Unassembled WGS sequence"/>
</dbReference>
<dbReference type="RefSeq" id="WP_206571563.1">
    <property type="nucleotide sequence ID" value="NZ_JAFKCW010000007.1"/>
</dbReference>
<dbReference type="InterPro" id="IPR023393">
    <property type="entry name" value="START-like_dom_sf"/>
</dbReference>
<keyword evidence="4" id="KW-1185">Reference proteome</keyword>
<proteinExistence type="inferred from homology"/>
<dbReference type="InterPro" id="IPR013538">
    <property type="entry name" value="ASHA1/2-like_C"/>
</dbReference>
<accession>A0ABS3BWF4</accession>